<name>A0ABX7FMX0_BRECH</name>
<dbReference type="InterPro" id="IPR016160">
    <property type="entry name" value="Ald_DH_CS_CYS"/>
</dbReference>
<proteinExistence type="inferred from homology"/>
<evidence type="ECO:0000256" key="1">
    <source>
        <dbReference type="ARBA" id="ARBA00023002"/>
    </source>
</evidence>
<accession>A0ABX7FMX0</accession>
<feature type="domain" description="Aldehyde dehydrogenase" evidence="4">
    <location>
        <begin position="18"/>
        <end position="473"/>
    </location>
</feature>
<dbReference type="InterPro" id="IPR016163">
    <property type="entry name" value="Ald_DH_C"/>
</dbReference>
<dbReference type="Gene3D" id="3.40.309.10">
    <property type="entry name" value="Aldehyde Dehydrogenase, Chain A, domain 2"/>
    <property type="match status" value="1"/>
</dbReference>
<dbReference type="InterPro" id="IPR015590">
    <property type="entry name" value="Aldehyde_DH_dom"/>
</dbReference>
<dbReference type="RefSeq" id="WP_203353703.1">
    <property type="nucleotide sequence ID" value="NZ_CP069127.1"/>
</dbReference>
<dbReference type="Pfam" id="PF00171">
    <property type="entry name" value="Aldedh"/>
    <property type="match status" value="1"/>
</dbReference>
<dbReference type="InterPro" id="IPR029510">
    <property type="entry name" value="Ald_DH_CS_GLU"/>
</dbReference>
<sequence>MSNAFPSISGQFLVGGEWVKGAKVTDVTNPAILTEVVGQVALCSKDDVKQAIDAAELAYPAWAATSAEKRAELVKEASKHLAPIIEQTVPLFVRENGKPQVEAKKDIMRCVEIMSQGADALVKWWQPQSIPGGQMVQLRRRPRGVTAVISPWNSPMILTFKRVIPAILAGNTVVVKPATDCPLTVLATLKVVAEQLPPGVINIVTGSGALVGEQICADPRVRTIAFTGSTETGKRIMSMSSGTVKKLYMELGGNDPALILPDAVLDETAMLRIRMGILRAAGQVCSAIKRVYVHESRYEEFMAKLTREFGRMIVGNGMQPDAMMGPINNKAQYDYVTGLIERTKQEGAHVETLGIKLDEESWNQGYFLLPSIATGVNQSSELVRAEQFGPVIPVLKYSDLDEVVAMANDTEFGLRASVWTADQQLAESFADKLDAGAVFFNNHTIFQDLHYDFPGLKESGLSRETQMCGIDLFADTYGFAN</sequence>
<keyword evidence="6" id="KW-1185">Reference proteome</keyword>
<comment type="similarity">
    <text evidence="3">Belongs to the aldehyde dehydrogenase family.</text>
</comment>
<dbReference type="PROSITE" id="PS00070">
    <property type="entry name" value="ALDEHYDE_DEHYDR_CYS"/>
    <property type="match status" value="1"/>
</dbReference>
<protein>
    <submittedName>
        <fullName evidence="5">Aldehyde dehydrogenase family protein</fullName>
    </submittedName>
</protein>
<dbReference type="PANTHER" id="PTHR11699">
    <property type="entry name" value="ALDEHYDE DEHYDROGENASE-RELATED"/>
    <property type="match status" value="1"/>
</dbReference>
<gene>
    <name evidence="5" type="ORF">JNE38_24485</name>
</gene>
<dbReference type="SUPFAM" id="SSF53720">
    <property type="entry name" value="ALDH-like"/>
    <property type="match status" value="1"/>
</dbReference>
<evidence type="ECO:0000259" key="4">
    <source>
        <dbReference type="Pfam" id="PF00171"/>
    </source>
</evidence>
<reference evidence="5 6" key="1">
    <citation type="submission" date="2021-01" db="EMBL/GenBank/DDBJ databases">
        <title>Identification of strong promoters based on the transcriptome of Brevibacillus choshinensis.</title>
        <authorList>
            <person name="Yao D."/>
            <person name="Zhang K."/>
            <person name="Wu J."/>
        </authorList>
    </citation>
    <scope>NUCLEOTIDE SEQUENCE [LARGE SCALE GENOMIC DNA]</scope>
    <source>
        <strain evidence="5 6">HPD31-SP3</strain>
    </source>
</reference>
<dbReference type="PROSITE" id="PS00687">
    <property type="entry name" value="ALDEHYDE_DEHYDR_GLU"/>
    <property type="match status" value="1"/>
</dbReference>
<dbReference type="InterPro" id="IPR016162">
    <property type="entry name" value="Ald_DH_N"/>
</dbReference>
<dbReference type="Gene3D" id="3.40.605.10">
    <property type="entry name" value="Aldehyde Dehydrogenase, Chain A, domain 1"/>
    <property type="match status" value="1"/>
</dbReference>
<keyword evidence="1 3" id="KW-0560">Oxidoreductase</keyword>
<evidence type="ECO:0000313" key="6">
    <source>
        <dbReference type="Proteomes" id="UP000596248"/>
    </source>
</evidence>
<dbReference type="EMBL" id="CP069127">
    <property type="protein sequence ID" value="QRG66637.1"/>
    <property type="molecule type" value="Genomic_DNA"/>
</dbReference>
<evidence type="ECO:0000313" key="5">
    <source>
        <dbReference type="EMBL" id="QRG66637.1"/>
    </source>
</evidence>
<evidence type="ECO:0000256" key="2">
    <source>
        <dbReference type="PROSITE-ProRule" id="PRU10007"/>
    </source>
</evidence>
<dbReference type="InterPro" id="IPR016161">
    <property type="entry name" value="Ald_DH/histidinol_DH"/>
</dbReference>
<organism evidence="5 6">
    <name type="scientific">Brevibacillus choshinensis</name>
    <dbReference type="NCBI Taxonomy" id="54911"/>
    <lineage>
        <taxon>Bacteria</taxon>
        <taxon>Bacillati</taxon>
        <taxon>Bacillota</taxon>
        <taxon>Bacilli</taxon>
        <taxon>Bacillales</taxon>
        <taxon>Paenibacillaceae</taxon>
        <taxon>Brevibacillus</taxon>
    </lineage>
</organism>
<evidence type="ECO:0000256" key="3">
    <source>
        <dbReference type="RuleBase" id="RU003345"/>
    </source>
</evidence>
<dbReference type="Proteomes" id="UP000596248">
    <property type="component" value="Chromosome"/>
</dbReference>
<feature type="active site" evidence="2">
    <location>
        <position position="250"/>
    </location>
</feature>